<dbReference type="InterPro" id="IPR051199">
    <property type="entry name" value="LPS_LOS_Heptosyltrfase"/>
</dbReference>
<dbReference type="AlphaFoldDB" id="A0A1I3N914"/>
<dbReference type="PANTHER" id="PTHR30160">
    <property type="entry name" value="TETRAACYLDISACCHARIDE 4'-KINASE-RELATED"/>
    <property type="match status" value="1"/>
</dbReference>
<name>A0A1I3N914_9FLAO</name>
<dbReference type="GO" id="GO:0008713">
    <property type="term" value="F:ADP-heptose-lipopolysaccharide heptosyltransferase activity"/>
    <property type="evidence" value="ECO:0007669"/>
    <property type="project" value="TreeGrafter"/>
</dbReference>
<organism evidence="3 4">
    <name type="scientific">Olleya namhaensis</name>
    <dbReference type="NCBI Taxonomy" id="1144750"/>
    <lineage>
        <taxon>Bacteria</taxon>
        <taxon>Pseudomonadati</taxon>
        <taxon>Bacteroidota</taxon>
        <taxon>Flavobacteriia</taxon>
        <taxon>Flavobacteriales</taxon>
        <taxon>Flavobacteriaceae</taxon>
    </lineage>
</organism>
<gene>
    <name evidence="3" type="ORF">SAMN05443431_10459</name>
</gene>
<dbReference type="Pfam" id="PF01075">
    <property type="entry name" value="Glyco_transf_9"/>
    <property type="match status" value="1"/>
</dbReference>
<protein>
    <submittedName>
        <fullName evidence="3">Heptosyltransferase-2</fullName>
    </submittedName>
</protein>
<keyword evidence="2 3" id="KW-0808">Transferase</keyword>
<accession>A0A1I3N914</accession>
<sequence length="350" mass="40277">MKILVVQQKMIGDVLTSSILFEALREKYPKAQLDYVINTHTYAVVEHNPYIDNFVFITPEIEKSKLKFYRFLKTIKKEKYDIVIDVYGKLGTALISAFTAAKTKIAYHKKYTAFVFSHTVQRLKKPQHNASLAIENRLKLLEPLDITFKNRVPQIYLKPQEISNAKKYLESSNIQDSKPLFMISVLGSSPIKTYPAKYMAELLDSLVANTKDAQILFNYIPKQKTEAKAIFDYCLPETKKHIFFDVFGKSLREFLAITKQCDALIGNEGGANNMAKALNIPTFTIFSPYLNKANWYSKNEPGHNIAIHLSDYIPYGETDKNEAKKDPEKYYLKLKPEFIKPELKNFLSNL</sequence>
<dbReference type="Proteomes" id="UP000199559">
    <property type="component" value="Unassembled WGS sequence"/>
</dbReference>
<evidence type="ECO:0000256" key="2">
    <source>
        <dbReference type="ARBA" id="ARBA00022679"/>
    </source>
</evidence>
<dbReference type="RefSeq" id="WP_090839088.1">
    <property type="nucleotide sequence ID" value="NZ_FORM01000004.1"/>
</dbReference>
<proteinExistence type="predicted"/>
<dbReference type="CDD" id="cd03789">
    <property type="entry name" value="GT9_LPS_heptosyltransferase"/>
    <property type="match status" value="1"/>
</dbReference>
<dbReference type="GO" id="GO:0009244">
    <property type="term" value="P:lipopolysaccharide core region biosynthetic process"/>
    <property type="evidence" value="ECO:0007669"/>
    <property type="project" value="TreeGrafter"/>
</dbReference>
<dbReference type="InterPro" id="IPR002201">
    <property type="entry name" value="Glyco_trans_9"/>
</dbReference>
<keyword evidence="1" id="KW-0328">Glycosyltransferase</keyword>
<evidence type="ECO:0000313" key="4">
    <source>
        <dbReference type="Proteomes" id="UP000199559"/>
    </source>
</evidence>
<dbReference type="STRING" id="1144750.SAMN05443431_10459"/>
<dbReference type="Gene3D" id="3.40.50.2000">
    <property type="entry name" value="Glycogen Phosphorylase B"/>
    <property type="match status" value="2"/>
</dbReference>
<dbReference type="GO" id="GO:0005829">
    <property type="term" value="C:cytosol"/>
    <property type="evidence" value="ECO:0007669"/>
    <property type="project" value="TreeGrafter"/>
</dbReference>
<evidence type="ECO:0000313" key="3">
    <source>
        <dbReference type="EMBL" id="SFJ05615.1"/>
    </source>
</evidence>
<keyword evidence="4" id="KW-1185">Reference proteome</keyword>
<reference evidence="4" key="1">
    <citation type="submission" date="2016-10" db="EMBL/GenBank/DDBJ databases">
        <authorList>
            <person name="Varghese N."/>
            <person name="Submissions S."/>
        </authorList>
    </citation>
    <scope>NUCLEOTIDE SEQUENCE [LARGE SCALE GENOMIC DNA]</scope>
    <source>
        <strain evidence="4">DSM 28881</strain>
    </source>
</reference>
<dbReference type="EMBL" id="FORM01000004">
    <property type="protein sequence ID" value="SFJ05615.1"/>
    <property type="molecule type" value="Genomic_DNA"/>
</dbReference>
<dbReference type="SUPFAM" id="SSF53756">
    <property type="entry name" value="UDP-Glycosyltransferase/glycogen phosphorylase"/>
    <property type="match status" value="1"/>
</dbReference>
<evidence type="ECO:0000256" key="1">
    <source>
        <dbReference type="ARBA" id="ARBA00022676"/>
    </source>
</evidence>